<keyword evidence="3" id="KW-1185">Reference proteome</keyword>
<feature type="transmembrane region" description="Helical" evidence="1">
    <location>
        <begin position="95"/>
        <end position="121"/>
    </location>
</feature>
<proteinExistence type="predicted"/>
<keyword evidence="1" id="KW-0472">Membrane</keyword>
<sequence>MFRFPFDPTDIQQLIDLLRETMEAHRDPAVRAKLAGFIKILEGWLRRRPTWRQAWRVLGDILKWARGGRPVSGVIETASKMILQMWDKMFFRLPWGGSAAGVGAAATIMVLALALLGYSIYKTATAPSLEHRGGPSCMIQPVATDLGPVSDWGIIANEKELFDNVMKKAQGQCDQYSAQCAGDCDPPLECKPNVSLQDFDISNYLVYRKVTFEKFNCTCECLE</sequence>
<gene>
    <name evidence="2" type="ORF">C900_04254</name>
</gene>
<keyword evidence="1" id="KW-1133">Transmembrane helix</keyword>
<evidence type="ECO:0000313" key="3">
    <source>
        <dbReference type="Proteomes" id="UP000011135"/>
    </source>
</evidence>
<dbReference type="AlphaFoldDB" id="L8K1S0"/>
<accession>L8K1S0</accession>
<dbReference type="Proteomes" id="UP000011135">
    <property type="component" value="Unassembled WGS sequence"/>
</dbReference>
<keyword evidence="1" id="KW-0812">Transmembrane</keyword>
<reference evidence="2 3" key="1">
    <citation type="submission" date="2012-12" db="EMBL/GenBank/DDBJ databases">
        <title>Genome assembly of Fulvivirga imtechensis AK7.</title>
        <authorList>
            <person name="Nupur N."/>
            <person name="Khatri I."/>
            <person name="Kumar R."/>
            <person name="Subramanian S."/>
            <person name="Pinnaka A."/>
        </authorList>
    </citation>
    <scope>NUCLEOTIDE SEQUENCE [LARGE SCALE GENOMIC DNA]</scope>
    <source>
        <strain evidence="2 3">AK7</strain>
    </source>
</reference>
<organism evidence="2 3">
    <name type="scientific">Fulvivirga imtechensis AK7</name>
    <dbReference type="NCBI Taxonomy" id="1237149"/>
    <lineage>
        <taxon>Bacteria</taxon>
        <taxon>Pseudomonadati</taxon>
        <taxon>Bacteroidota</taxon>
        <taxon>Cytophagia</taxon>
        <taxon>Cytophagales</taxon>
        <taxon>Fulvivirgaceae</taxon>
        <taxon>Fulvivirga</taxon>
    </lineage>
</organism>
<name>L8K1S0_9BACT</name>
<evidence type="ECO:0000256" key="1">
    <source>
        <dbReference type="SAM" id="Phobius"/>
    </source>
</evidence>
<dbReference type="STRING" id="1237149.C900_04254"/>
<dbReference type="EMBL" id="AMZN01000006">
    <property type="protein sequence ID" value="ELR73402.1"/>
    <property type="molecule type" value="Genomic_DNA"/>
</dbReference>
<evidence type="ECO:0000313" key="2">
    <source>
        <dbReference type="EMBL" id="ELR73402.1"/>
    </source>
</evidence>
<dbReference type="RefSeq" id="WP_009577983.1">
    <property type="nucleotide sequence ID" value="NZ_AMZN01000006.1"/>
</dbReference>
<comment type="caution">
    <text evidence="2">The sequence shown here is derived from an EMBL/GenBank/DDBJ whole genome shotgun (WGS) entry which is preliminary data.</text>
</comment>
<protein>
    <submittedName>
        <fullName evidence="2">Uncharacterized protein</fullName>
    </submittedName>
</protein>